<dbReference type="HOGENOM" id="CLU_039808_0_0_1"/>
<dbReference type="GO" id="GO:0005634">
    <property type="term" value="C:nucleus"/>
    <property type="evidence" value="ECO:0007669"/>
    <property type="project" value="UniProtKB-SubCell"/>
</dbReference>
<accession>K3ZJ31</accession>
<evidence type="ECO:0000256" key="1">
    <source>
        <dbReference type="RuleBase" id="RU367031"/>
    </source>
</evidence>
<dbReference type="GeneID" id="101777803"/>
<protein>
    <recommendedName>
        <fullName evidence="1">AT-hook motif nuclear-localized protein</fullName>
    </recommendedName>
</protein>
<keyword evidence="1" id="KW-0804">Transcription</keyword>
<keyword evidence="1" id="KW-0805">Transcription regulation</keyword>
<reference evidence="4" key="2">
    <citation type="submission" date="2015-07" db="EMBL/GenBank/DDBJ databases">
        <authorList>
            <person name="Noorani M."/>
        </authorList>
    </citation>
    <scope>NUCLEOTIDE SEQUENCE</scope>
    <source>
        <strain evidence="4">Yugu1</strain>
    </source>
</reference>
<dbReference type="OMA" id="TEHGAMN"/>
<dbReference type="AlphaFoldDB" id="K3ZJ31"/>
<comment type="domain">
    <text evidence="1">The PPC domain mediates interactions between AHL proteins.</text>
</comment>
<dbReference type="eggNOG" id="ENOG502QUFT">
    <property type="taxonomic scope" value="Eukaryota"/>
</dbReference>
<dbReference type="Proteomes" id="UP000004995">
    <property type="component" value="Unassembled WGS sequence"/>
</dbReference>
<keyword evidence="6" id="KW-1185">Reference proteome</keyword>
<dbReference type="GO" id="GO:0003680">
    <property type="term" value="F:minor groove of adenine-thymine-rich DNA binding"/>
    <property type="evidence" value="ECO:0007669"/>
    <property type="project" value="UniProtKB-UniRule"/>
</dbReference>
<evidence type="ECO:0000313" key="5">
    <source>
        <dbReference type="EnsemblPlants" id="KQK93563"/>
    </source>
</evidence>
<organism evidence="4">
    <name type="scientific">Setaria italica</name>
    <name type="common">Foxtail millet</name>
    <name type="synonym">Panicum italicum</name>
    <dbReference type="NCBI Taxonomy" id="4555"/>
    <lineage>
        <taxon>Eukaryota</taxon>
        <taxon>Viridiplantae</taxon>
        <taxon>Streptophyta</taxon>
        <taxon>Embryophyta</taxon>
        <taxon>Tracheophyta</taxon>
        <taxon>Spermatophyta</taxon>
        <taxon>Magnoliopsida</taxon>
        <taxon>Liliopsida</taxon>
        <taxon>Poales</taxon>
        <taxon>Poaceae</taxon>
        <taxon>PACMAD clade</taxon>
        <taxon>Panicoideae</taxon>
        <taxon>Panicodae</taxon>
        <taxon>Paniceae</taxon>
        <taxon>Cenchrinae</taxon>
        <taxon>Setaria</taxon>
    </lineage>
</organism>
<dbReference type="EMBL" id="AGNK02004618">
    <property type="status" value="NOT_ANNOTATED_CDS"/>
    <property type="molecule type" value="Genomic_DNA"/>
</dbReference>
<reference evidence="4 6" key="1">
    <citation type="journal article" date="2012" name="Nat. Biotechnol.">
        <title>Reference genome sequence of the model plant Setaria.</title>
        <authorList>
            <person name="Bennetzen J.L."/>
            <person name="Schmutz J."/>
            <person name="Wang H."/>
            <person name="Percifield R."/>
            <person name="Hawkins J."/>
            <person name="Pontaroli A.C."/>
            <person name="Estep M."/>
            <person name="Feng L."/>
            <person name="Vaughn J.N."/>
            <person name="Grimwood J."/>
            <person name="Jenkins J."/>
            <person name="Barry K."/>
            <person name="Lindquist E."/>
            <person name="Hellsten U."/>
            <person name="Deshpande S."/>
            <person name="Wang X."/>
            <person name="Wu X."/>
            <person name="Mitros T."/>
            <person name="Triplett J."/>
            <person name="Yang X."/>
            <person name="Ye C.Y."/>
            <person name="Mauro-Herrera M."/>
            <person name="Wang L."/>
            <person name="Li P."/>
            <person name="Sharma M."/>
            <person name="Sharma R."/>
            <person name="Ronald P.C."/>
            <person name="Panaud O."/>
            <person name="Kellogg E.A."/>
            <person name="Brutnell T.P."/>
            <person name="Doust A.N."/>
            <person name="Tuskan G.A."/>
            <person name="Rokhsar D."/>
            <person name="Devos K.M."/>
        </authorList>
    </citation>
    <scope>NUCLEOTIDE SEQUENCE [LARGE SCALE GENOMIC DNA]</scope>
    <source>
        <strain evidence="6">cv. Yugu1</strain>
        <strain evidence="4">Yugu1</strain>
    </source>
</reference>
<dbReference type="PANTHER" id="PTHR31500">
    <property type="entry name" value="AT-HOOK MOTIF NUCLEAR-LOCALIZED PROTEIN 9"/>
    <property type="match status" value="1"/>
</dbReference>
<dbReference type="STRING" id="4555.K3ZJ31"/>
<comment type="subcellular location">
    <subcellularLocation>
        <location evidence="1">Nucleus</location>
    </subcellularLocation>
</comment>
<evidence type="ECO:0000313" key="6">
    <source>
        <dbReference type="Proteomes" id="UP000004995"/>
    </source>
</evidence>
<dbReference type="PROSITE" id="PS51742">
    <property type="entry name" value="PPC"/>
    <property type="match status" value="1"/>
</dbReference>
<name>K3ZJ31_SETIT</name>
<dbReference type="OrthoDB" id="1903967at2759"/>
<evidence type="ECO:0000313" key="4">
    <source>
        <dbReference type="EMBL" id="RCV37040.1"/>
    </source>
</evidence>
<dbReference type="Gene3D" id="3.30.1330.80">
    <property type="entry name" value="Hypothetical protein, similar to alpha- acetolactate decarboxylase, domain 2"/>
    <property type="match status" value="1"/>
</dbReference>
<comment type="function">
    <text evidence="1">Transcription factor that specifically binds AT-rich DNA sequences related to the nuclear matrix attachment regions (MARs).</text>
</comment>
<keyword evidence="1" id="KW-0238">DNA-binding</keyword>
<evidence type="ECO:0000259" key="3">
    <source>
        <dbReference type="PROSITE" id="PS51742"/>
    </source>
</evidence>
<dbReference type="EMBL" id="CM003535">
    <property type="protein sequence ID" value="RCV37040.1"/>
    <property type="molecule type" value="Genomic_DNA"/>
</dbReference>
<sequence length="346" mass="35484">MEGREGVAVAGGHESGHGLFRADITMAEAQEAAKGYQSSPSPSTSPTSSPPPAEAGHGGDATATPLAWSLGGDKPSEAAGDNGMQTAGQSEQANLSSGRRRGRPRGSGRRQILATLGEWYAMSAGGSFTPHVIIVGTGEDVAGRIMSFSQKGPRSICILSANGSISNVTLRQPDSSGSTFTYEGRFEILQLMGSFTMAEEGRRRTGGLSVSLAGPDGRVVGGVVAGMLRAASPIQVIVGSFLPNSLKQHQRRMNLQQQASPAPALPAPVVPPPLLTAAMPISQAAPGNGYHGPPASAASPQPHATVEHGAMNLNTTGFTMVGWPASSPPMAHRASPDINVSLTPQE</sequence>
<feature type="domain" description="PPC" evidence="3">
    <location>
        <begin position="125"/>
        <end position="261"/>
    </location>
</feature>
<feature type="compositionally biased region" description="Basic residues" evidence="2">
    <location>
        <begin position="98"/>
        <end position="108"/>
    </location>
</feature>
<feature type="compositionally biased region" description="Polar residues" evidence="2">
    <location>
        <begin position="83"/>
        <end position="95"/>
    </location>
</feature>
<dbReference type="KEGG" id="sita:101777803"/>
<dbReference type="Gramene" id="KQK93563">
    <property type="protein sequence ID" value="KQK93563"/>
    <property type="gene ID" value="SETIT_026584mg"/>
</dbReference>
<reference evidence="5" key="3">
    <citation type="submission" date="2018-08" db="UniProtKB">
        <authorList>
            <consortium name="EnsemblPlants"/>
        </authorList>
    </citation>
    <scope>IDENTIFICATION</scope>
    <source>
        <strain evidence="5">Yugu1</strain>
    </source>
</reference>
<dbReference type="InterPro" id="IPR005175">
    <property type="entry name" value="PPC_dom"/>
</dbReference>
<dbReference type="EnsemblPlants" id="KQK93563">
    <property type="protein sequence ID" value="KQK93563"/>
    <property type="gene ID" value="SETIT_026584mg"/>
</dbReference>
<dbReference type="SUPFAM" id="SSF117856">
    <property type="entry name" value="AF0104/ALDC/Ptd012-like"/>
    <property type="match status" value="1"/>
</dbReference>
<keyword evidence="1" id="KW-0539">Nucleus</keyword>
<dbReference type="InterPro" id="IPR039605">
    <property type="entry name" value="AHL"/>
</dbReference>
<dbReference type="Pfam" id="PF03479">
    <property type="entry name" value="PCC"/>
    <property type="match status" value="1"/>
</dbReference>
<dbReference type="RefSeq" id="XP_004978667.1">
    <property type="nucleotide sequence ID" value="XM_004978610.3"/>
</dbReference>
<evidence type="ECO:0000256" key="2">
    <source>
        <dbReference type="SAM" id="MobiDB-lite"/>
    </source>
</evidence>
<proteinExistence type="predicted"/>
<feature type="compositionally biased region" description="Low complexity" evidence="2">
    <location>
        <begin position="38"/>
        <end position="47"/>
    </location>
</feature>
<dbReference type="CDD" id="cd11378">
    <property type="entry name" value="DUF296"/>
    <property type="match status" value="1"/>
</dbReference>
<dbReference type="PANTHER" id="PTHR31500:SF56">
    <property type="entry name" value="AT-HOOK MOTIF NUCLEAR-LOCALIZED PROTEIN"/>
    <property type="match status" value="1"/>
</dbReference>
<feature type="region of interest" description="Disordered" evidence="2">
    <location>
        <begin position="1"/>
        <end position="108"/>
    </location>
</feature>
<gene>
    <name evidence="5" type="primary">LOC101777803</name>
    <name evidence="4" type="ORF">SETIT_8G030500v2</name>
</gene>